<evidence type="ECO:0000256" key="1">
    <source>
        <dbReference type="SAM" id="MobiDB-lite"/>
    </source>
</evidence>
<feature type="region of interest" description="Disordered" evidence="1">
    <location>
        <begin position="345"/>
        <end position="371"/>
    </location>
</feature>
<dbReference type="PROSITE" id="PS50090">
    <property type="entry name" value="MYB_LIKE"/>
    <property type="match status" value="2"/>
</dbReference>
<dbReference type="AlphaFoldDB" id="A0AAJ0GIV5"/>
<feature type="region of interest" description="Disordered" evidence="1">
    <location>
        <begin position="1"/>
        <end position="46"/>
    </location>
</feature>
<dbReference type="Gene3D" id="1.10.10.60">
    <property type="entry name" value="Homeodomain-like"/>
    <property type="match status" value="2"/>
</dbReference>
<dbReference type="GO" id="GO:0000978">
    <property type="term" value="F:RNA polymerase II cis-regulatory region sequence-specific DNA binding"/>
    <property type="evidence" value="ECO:0007669"/>
    <property type="project" value="TreeGrafter"/>
</dbReference>
<dbReference type="Pfam" id="PF13921">
    <property type="entry name" value="Myb_DNA-bind_6"/>
    <property type="match status" value="1"/>
</dbReference>
<feature type="compositionally biased region" description="Low complexity" evidence="1">
    <location>
        <begin position="387"/>
        <end position="397"/>
    </location>
</feature>
<dbReference type="SMART" id="SM00717">
    <property type="entry name" value="SANT"/>
    <property type="match status" value="2"/>
</dbReference>
<dbReference type="Pfam" id="PF00249">
    <property type="entry name" value="Myb_DNA-binding"/>
    <property type="match status" value="1"/>
</dbReference>
<sequence>MAPTRRSKTQSHQDASSAGSAIPTSRDREPLIPQKQPPADLKDEKSELWQNDTARTQWPHCPTPALPMVWRRWWRRPCSEGDMPEQRYGKECLKADRVRWFLFPYPVPYESKAAFIARQAEIGGGTERGEEALGGIWEEFQEFYPPWRSIPNQWLDVWARDNNRRWTEDEDDKLCKLCEEDKLTWEEVAETLGRKVRPCKYRYRSLMKGKVTYRPQMFGTWTEEQDSILLERYAKYGTNWTGVAEAIEGHSNEHCRLRYRFLRYEKARKGVDREVERDFPYGSDEELSDSTAEPTMSAKTSVRRSITSSNDPNSSDWFEDTSGLQDNLNEYLFETGHLQEGAEQRCGTFDDVPPTATYSENQNDCGYPGHQEFNRPLVEMFGHPLVDSSETSESQSQDNRKMRLSLKNSAPPPTGSPRNEASSSAGRSANARKKKKSAGGRRYW</sequence>
<dbReference type="InterPro" id="IPR050560">
    <property type="entry name" value="MYB_TF"/>
</dbReference>
<feature type="domain" description="HTH myb-type" evidence="4">
    <location>
        <begin position="219"/>
        <end position="267"/>
    </location>
</feature>
<dbReference type="InterPro" id="IPR001005">
    <property type="entry name" value="SANT/Myb"/>
</dbReference>
<dbReference type="PANTHER" id="PTHR45614">
    <property type="entry name" value="MYB PROTEIN-RELATED"/>
    <property type="match status" value="1"/>
</dbReference>
<dbReference type="GO" id="GO:0000981">
    <property type="term" value="F:DNA-binding transcription factor activity, RNA polymerase II-specific"/>
    <property type="evidence" value="ECO:0007669"/>
    <property type="project" value="TreeGrafter"/>
</dbReference>
<dbReference type="PROSITE" id="PS51293">
    <property type="entry name" value="SANT"/>
    <property type="match status" value="1"/>
</dbReference>
<feature type="compositionally biased region" description="Basic residues" evidence="1">
    <location>
        <begin position="430"/>
        <end position="444"/>
    </location>
</feature>
<feature type="compositionally biased region" description="Polar residues" evidence="1">
    <location>
        <begin position="10"/>
        <end position="23"/>
    </location>
</feature>
<dbReference type="EMBL" id="JAWDJX010000001">
    <property type="protein sequence ID" value="KAK3058459.1"/>
    <property type="molecule type" value="Genomic_DNA"/>
</dbReference>
<dbReference type="InterPro" id="IPR017884">
    <property type="entry name" value="SANT_dom"/>
</dbReference>
<evidence type="ECO:0000313" key="5">
    <source>
        <dbReference type="EMBL" id="KAK3058459.1"/>
    </source>
</evidence>
<dbReference type="Proteomes" id="UP001271007">
    <property type="component" value="Unassembled WGS sequence"/>
</dbReference>
<gene>
    <name evidence="5" type="ORF">LTR09_000023</name>
</gene>
<feature type="compositionally biased region" description="Polar residues" evidence="1">
    <location>
        <begin position="289"/>
        <end position="321"/>
    </location>
</feature>
<dbReference type="PROSITE" id="PS51294">
    <property type="entry name" value="HTH_MYB"/>
    <property type="match status" value="1"/>
</dbReference>
<organism evidence="5 6">
    <name type="scientific">Extremus antarcticus</name>
    <dbReference type="NCBI Taxonomy" id="702011"/>
    <lineage>
        <taxon>Eukaryota</taxon>
        <taxon>Fungi</taxon>
        <taxon>Dikarya</taxon>
        <taxon>Ascomycota</taxon>
        <taxon>Pezizomycotina</taxon>
        <taxon>Dothideomycetes</taxon>
        <taxon>Dothideomycetidae</taxon>
        <taxon>Mycosphaerellales</taxon>
        <taxon>Extremaceae</taxon>
        <taxon>Extremus</taxon>
    </lineage>
</organism>
<name>A0AAJ0GIV5_9PEZI</name>
<feature type="region of interest" description="Disordered" evidence="1">
    <location>
        <begin position="280"/>
        <end position="321"/>
    </location>
</feature>
<evidence type="ECO:0000259" key="3">
    <source>
        <dbReference type="PROSITE" id="PS51293"/>
    </source>
</evidence>
<evidence type="ECO:0000259" key="4">
    <source>
        <dbReference type="PROSITE" id="PS51294"/>
    </source>
</evidence>
<dbReference type="InterPro" id="IPR009057">
    <property type="entry name" value="Homeodomain-like_sf"/>
</dbReference>
<dbReference type="GO" id="GO:0005634">
    <property type="term" value="C:nucleus"/>
    <property type="evidence" value="ECO:0007669"/>
    <property type="project" value="TreeGrafter"/>
</dbReference>
<evidence type="ECO:0000259" key="2">
    <source>
        <dbReference type="PROSITE" id="PS50090"/>
    </source>
</evidence>
<evidence type="ECO:0000313" key="6">
    <source>
        <dbReference type="Proteomes" id="UP001271007"/>
    </source>
</evidence>
<dbReference type="CDD" id="cd00167">
    <property type="entry name" value="SANT"/>
    <property type="match status" value="2"/>
</dbReference>
<feature type="domain" description="Myb-like" evidence="2">
    <location>
        <begin position="219"/>
        <end position="263"/>
    </location>
</feature>
<dbReference type="InterPro" id="IPR017930">
    <property type="entry name" value="Myb_dom"/>
</dbReference>
<feature type="domain" description="Myb-like" evidence="2">
    <location>
        <begin position="165"/>
        <end position="207"/>
    </location>
</feature>
<feature type="region of interest" description="Disordered" evidence="1">
    <location>
        <begin position="387"/>
        <end position="444"/>
    </location>
</feature>
<protein>
    <submittedName>
        <fullName evidence="5">Uncharacterized protein</fullName>
    </submittedName>
</protein>
<feature type="domain" description="SANT" evidence="3">
    <location>
        <begin position="216"/>
        <end position="267"/>
    </location>
</feature>
<comment type="caution">
    <text evidence="5">The sequence shown here is derived from an EMBL/GenBank/DDBJ whole genome shotgun (WGS) entry which is preliminary data.</text>
</comment>
<reference evidence="5" key="1">
    <citation type="submission" date="2023-04" db="EMBL/GenBank/DDBJ databases">
        <title>Black Yeasts Isolated from many extreme environments.</title>
        <authorList>
            <person name="Coleine C."/>
            <person name="Stajich J.E."/>
            <person name="Selbmann L."/>
        </authorList>
    </citation>
    <scope>NUCLEOTIDE SEQUENCE</scope>
    <source>
        <strain evidence="5">CCFEE 5312</strain>
    </source>
</reference>
<accession>A0AAJ0GIV5</accession>
<proteinExistence type="predicted"/>
<keyword evidence="6" id="KW-1185">Reference proteome</keyword>
<dbReference type="SUPFAM" id="SSF46689">
    <property type="entry name" value="Homeodomain-like"/>
    <property type="match status" value="2"/>
</dbReference>